<evidence type="ECO:0000256" key="1">
    <source>
        <dbReference type="ARBA" id="ARBA00023015"/>
    </source>
</evidence>
<dbReference type="PANTHER" id="PTHR44846">
    <property type="entry name" value="MANNOSYL-D-GLYCERATE TRANSPORT/METABOLISM SYSTEM REPRESSOR MNGR-RELATED"/>
    <property type="match status" value="1"/>
</dbReference>
<keyword evidence="3" id="KW-0804">Transcription</keyword>
<dbReference type="Pfam" id="PF00392">
    <property type="entry name" value="GntR"/>
    <property type="match status" value="1"/>
</dbReference>
<dbReference type="CDD" id="cd07377">
    <property type="entry name" value="WHTH_GntR"/>
    <property type="match status" value="1"/>
</dbReference>
<dbReference type="InterPro" id="IPR011663">
    <property type="entry name" value="UTRA"/>
</dbReference>
<comment type="caution">
    <text evidence="5">The sequence shown here is derived from an EMBL/GenBank/DDBJ whole genome shotgun (WGS) entry which is preliminary data.</text>
</comment>
<keyword evidence="1" id="KW-0805">Transcription regulation</keyword>
<organism evidence="5 6">
    <name type="scientific">Streptomyces candidus</name>
    <dbReference type="NCBI Taxonomy" id="67283"/>
    <lineage>
        <taxon>Bacteria</taxon>
        <taxon>Bacillati</taxon>
        <taxon>Actinomycetota</taxon>
        <taxon>Actinomycetes</taxon>
        <taxon>Kitasatosporales</taxon>
        <taxon>Streptomycetaceae</taxon>
        <taxon>Streptomyces</taxon>
    </lineage>
</organism>
<dbReference type="InterPro" id="IPR036388">
    <property type="entry name" value="WH-like_DNA-bd_sf"/>
</dbReference>
<dbReference type="PANTHER" id="PTHR44846:SF17">
    <property type="entry name" value="GNTR-FAMILY TRANSCRIPTIONAL REGULATOR"/>
    <property type="match status" value="1"/>
</dbReference>
<gene>
    <name evidence="5" type="ORF">HNQ79_001826</name>
</gene>
<evidence type="ECO:0000256" key="2">
    <source>
        <dbReference type="ARBA" id="ARBA00023125"/>
    </source>
</evidence>
<evidence type="ECO:0000256" key="3">
    <source>
        <dbReference type="ARBA" id="ARBA00023163"/>
    </source>
</evidence>
<feature type="domain" description="HTH gntR-type" evidence="4">
    <location>
        <begin position="3"/>
        <end position="71"/>
    </location>
</feature>
<dbReference type="SMART" id="SM00866">
    <property type="entry name" value="UTRA"/>
    <property type="match status" value="1"/>
</dbReference>
<dbReference type="SMART" id="SM00345">
    <property type="entry name" value="HTH_GNTR"/>
    <property type="match status" value="1"/>
</dbReference>
<evidence type="ECO:0000313" key="5">
    <source>
        <dbReference type="EMBL" id="MBB6435369.1"/>
    </source>
</evidence>
<dbReference type="GO" id="GO:0003700">
    <property type="term" value="F:DNA-binding transcription factor activity"/>
    <property type="evidence" value="ECO:0007669"/>
    <property type="project" value="InterPro"/>
</dbReference>
<sequence length="241" mass="25641">MATLKYEQIAEALRARIADGEFEPGALLPSGRDLADQWSVSRATVVKAMDVLRNDGLVVARAGSGFTVAETPVARPAGNRKSSSRIAGGLPFRRLGKPDWQVPPGPVADALGLADAEVALRRRRLVMFPDGGAFTLVTAWFPSDVADAAPRLKEEGPLAEGTTRYVARQTGRTPEQGTDVTTARLVSADEAELLGVETPAAAAVVIHTARDAKGRALVCEEGVTPADLWQREEHYSMGLDS</sequence>
<dbReference type="PRINTS" id="PR00035">
    <property type="entry name" value="HTHGNTR"/>
</dbReference>
<protein>
    <submittedName>
        <fullName evidence="5">GntR family transcriptional regulator</fullName>
    </submittedName>
</protein>
<dbReference type="Proteomes" id="UP000540423">
    <property type="component" value="Unassembled WGS sequence"/>
</dbReference>
<dbReference type="Pfam" id="PF07702">
    <property type="entry name" value="UTRA"/>
    <property type="match status" value="1"/>
</dbReference>
<dbReference type="SUPFAM" id="SSF64288">
    <property type="entry name" value="Chorismate lyase-like"/>
    <property type="match status" value="1"/>
</dbReference>
<keyword evidence="6" id="KW-1185">Reference proteome</keyword>
<dbReference type="AlphaFoldDB" id="A0A7X0HD37"/>
<dbReference type="InterPro" id="IPR036390">
    <property type="entry name" value="WH_DNA-bd_sf"/>
</dbReference>
<dbReference type="EMBL" id="JACHEM010000004">
    <property type="protein sequence ID" value="MBB6435369.1"/>
    <property type="molecule type" value="Genomic_DNA"/>
</dbReference>
<proteinExistence type="predicted"/>
<name>A0A7X0HD37_9ACTN</name>
<evidence type="ECO:0000313" key="6">
    <source>
        <dbReference type="Proteomes" id="UP000540423"/>
    </source>
</evidence>
<dbReference type="SUPFAM" id="SSF46785">
    <property type="entry name" value="Winged helix' DNA-binding domain"/>
    <property type="match status" value="1"/>
</dbReference>
<dbReference type="InterPro" id="IPR000524">
    <property type="entry name" value="Tscrpt_reg_HTH_GntR"/>
</dbReference>
<dbReference type="InterPro" id="IPR050679">
    <property type="entry name" value="Bact_HTH_transcr_reg"/>
</dbReference>
<dbReference type="GO" id="GO:0003677">
    <property type="term" value="F:DNA binding"/>
    <property type="evidence" value="ECO:0007669"/>
    <property type="project" value="UniProtKB-KW"/>
</dbReference>
<dbReference type="GO" id="GO:0045892">
    <property type="term" value="P:negative regulation of DNA-templated transcription"/>
    <property type="evidence" value="ECO:0007669"/>
    <property type="project" value="TreeGrafter"/>
</dbReference>
<dbReference type="PROSITE" id="PS50949">
    <property type="entry name" value="HTH_GNTR"/>
    <property type="match status" value="1"/>
</dbReference>
<keyword evidence="2" id="KW-0238">DNA-binding</keyword>
<dbReference type="Gene3D" id="3.40.1410.10">
    <property type="entry name" value="Chorismate lyase-like"/>
    <property type="match status" value="1"/>
</dbReference>
<evidence type="ECO:0000259" key="4">
    <source>
        <dbReference type="PROSITE" id="PS50949"/>
    </source>
</evidence>
<dbReference type="Gene3D" id="1.10.10.10">
    <property type="entry name" value="Winged helix-like DNA-binding domain superfamily/Winged helix DNA-binding domain"/>
    <property type="match status" value="1"/>
</dbReference>
<dbReference type="InterPro" id="IPR028978">
    <property type="entry name" value="Chorismate_lyase_/UTRA_dom_sf"/>
</dbReference>
<dbReference type="RefSeq" id="WP_185028894.1">
    <property type="nucleotide sequence ID" value="NZ_BNBN01000007.1"/>
</dbReference>
<accession>A0A7X0HD37</accession>
<reference evidence="5 6" key="1">
    <citation type="submission" date="2020-08" db="EMBL/GenBank/DDBJ databases">
        <title>Genomic Encyclopedia of Type Strains, Phase IV (KMG-IV): sequencing the most valuable type-strain genomes for metagenomic binning, comparative biology and taxonomic classification.</title>
        <authorList>
            <person name="Goeker M."/>
        </authorList>
    </citation>
    <scope>NUCLEOTIDE SEQUENCE [LARGE SCALE GENOMIC DNA]</scope>
    <source>
        <strain evidence="5 6">DSM 40141</strain>
    </source>
</reference>